<accession>A0ABT8K9J6</accession>
<organism evidence="1 2">
    <name type="scientific">Leifsonia williamsii</name>
    <dbReference type="NCBI Taxonomy" id="3035919"/>
    <lineage>
        <taxon>Bacteria</taxon>
        <taxon>Bacillati</taxon>
        <taxon>Actinomycetota</taxon>
        <taxon>Actinomycetes</taxon>
        <taxon>Micrococcales</taxon>
        <taxon>Microbacteriaceae</taxon>
        <taxon>Leifsonia</taxon>
    </lineage>
</organism>
<sequence>MHTLRSSALPSTSAELTPVDGDVWTARRVAGDRAIEFRLFGGQAVLLDGGDADGELFIVPGDAATGPLHGAGTAWVLPAEPEGGEPAWLFQGDGPIELHRDGDHVVVTIASETARLTRHRSRPHADVTGAPYALDLPDGGLLADALAGFYWGTMLPSVVERTVAADYPDSSGYVISTLADKYLGTYPDVDHEFQIKGRLAWGDRADLHVVRRMIELQLRMMREDPTGLWRDPCAVQPDGDREYHVRRNSLDGRENAVMFLVTGNIGVVESVWFYIARTGDLAWLGEHIGELEGATSLVEGCIDPLGRLWSDVYYEDQVIKDGRETMSASLAIRSFGLLAQLEELLGRGERAVLYRERAAQLTAALVKPLPEGYWDEEAGRFTDWVDRSGRVHDHIHLLANVLPAALGQATAEQVSAVDELVGRELDEFQRFPTFLAARVEDYTESEIGDGGPYDLCAAGRYWCWDAAYWSSRGNSGMLRQQLETVARQGRTDGWVMGERYDMDHVYYVDGSPWHGAAHYYEYPCVFSWVLMHEYLGLRPSLTADLRIAPLCGPGTVTLEQDAYRLSWTLDDHGFRLTNLADETRTFEVDLGGVVPDAVVQRVELAAGETVLLGAAG</sequence>
<proteinExistence type="predicted"/>
<dbReference type="RefSeq" id="WP_301210589.1">
    <property type="nucleotide sequence ID" value="NZ_JAROCF010000001.1"/>
</dbReference>
<evidence type="ECO:0000313" key="2">
    <source>
        <dbReference type="Proteomes" id="UP001174208"/>
    </source>
</evidence>
<dbReference type="SUPFAM" id="SSF48208">
    <property type="entry name" value="Six-hairpin glycosidases"/>
    <property type="match status" value="1"/>
</dbReference>
<dbReference type="EMBL" id="JAROCF010000001">
    <property type="protein sequence ID" value="MDN4614136.1"/>
    <property type="molecule type" value="Genomic_DNA"/>
</dbReference>
<dbReference type="InterPro" id="IPR008928">
    <property type="entry name" value="6-hairpin_glycosidase_sf"/>
</dbReference>
<reference evidence="1" key="1">
    <citation type="submission" date="2023-06" db="EMBL/GenBank/DDBJ databases">
        <title>MT1 and MT2 Draft Genomes of Novel Species.</title>
        <authorList>
            <person name="Venkateswaran K."/>
        </authorList>
    </citation>
    <scope>NUCLEOTIDE SEQUENCE</scope>
    <source>
        <strain evidence="1">F6_8S_P_1B</strain>
    </source>
</reference>
<dbReference type="Proteomes" id="UP001174208">
    <property type="component" value="Unassembled WGS sequence"/>
</dbReference>
<dbReference type="Gene3D" id="1.50.10.10">
    <property type="match status" value="1"/>
</dbReference>
<protein>
    <submittedName>
        <fullName evidence="1">Uncharacterized protein</fullName>
    </submittedName>
</protein>
<keyword evidence="2" id="KW-1185">Reference proteome</keyword>
<gene>
    <name evidence="1" type="ORF">P5G50_06685</name>
</gene>
<comment type="caution">
    <text evidence="1">The sequence shown here is derived from an EMBL/GenBank/DDBJ whole genome shotgun (WGS) entry which is preliminary data.</text>
</comment>
<name>A0ABT8K9J6_9MICO</name>
<evidence type="ECO:0000313" key="1">
    <source>
        <dbReference type="EMBL" id="MDN4614136.1"/>
    </source>
</evidence>
<dbReference type="InterPro" id="IPR012341">
    <property type="entry name" value="6hp_glycosidase-like_sf"/>
</dbReference>